<name>A0A6A6SGX5_9PLEO</name>
<organism evidence="1 2">
    <name type="scientific">Lophiostoma macrostomum CBS 122681</name>
    <dbReference type="NCBI Taxonomy" id="1314788"/>
    <lineage>
        <taxon>Eukaryota</taxon>
        <taxon>Fungi</taxon>
        <taxon>Dikarya</taxon>
        <taxon>Ascomycota</taxon>
        <taxon>Pezizomycotina</taxon>
        <taxon>Dothideomycetes</taxon>
        <taxon>Pleosporomycetidae</taxon>
        <taxon>Pleosporales</taxon>
        <taxon>Lophiostomataceae</taxon>
        <taxon>Lophiostoma</taxon>
    </lineage>
</organism>
<evidence type="ECO:0000313" key="1">
    <source>
        <dbReference type="EMBL" id="KAF2647036.1"/>
    </source>
</evidence>
<proteinExistence type="predicted"/>
<reference evidence="1" key="1">
    <citation type="journal article" date="2020" name="Stud. Mycol.">
        <title>101 Dothideomycetes genomes: a test case for predicting lifestyles and emergence of pathogens.</title>
        <authorList>
            <person name="Haridas S."/>
            <person name="Albert R."/>
            <person name="Binder M."/>
            <person name="Bloem J."/>
            <person name="Labutti K."/>
            <person name="Salamov A."/>
            <person name="Andreopoulos B."/>
            <person name="Baker S."/>
            <person name="Barry K."/>
            <person name="Bills G."/>
            <person name="Bluhm B."/>
            <person name="Cannon C."/>
            <person name="Castanera R."/>
            <person name="Culley D."/>
            <person name="Daum C."/>
            <person name="Ezra D."/>
            <person name="Gonzalez J."/>
            <person name="Henrissat B."/>
            <person name="Kuo A."/>
            <person name="Liang C."/>
            <person name="Lipzen A."/>
            <person name="Lutzoni F."/>
            <person name="Magnuson J."/>
            <person name="Mondo S."/>
            <person name="Nolan M."/>
            <person name="Ohm R."/>
            <person name="Pangilinan J."/>
            <person name="Park H.-J."/>
            <person name="Ramirez L."/>
            <person name="Alfaro M."/>
            <person name="Sun H."/>
            <person name="Tritt A."/>
            <person name="Yoshinaga Y."/>
            <person name="Zwiers L.-H."/>
            <person name="Turgeon B."/>
            <person name="Goodwin S."/>
            <person name="Spatafora J."/>
            <person name="Crous P."/>
            <person name="Grigoriev I."/>
        </authorList>
    </citation>
    <scope>NUCLEOTIDE SEQUENCE</scope>
    <source>
        <strain evidence="1">CBS 122681</strain>
    </source>
</reference>
<dbReference type="Proteomes" id="UP000799324">
    <property type="component" value="Unassembled WGS sequence"/>
</dbReference>
<accession>A0A6A6SGX5</accession>
<sequence>MKRAFSAVMGNVTWSREKLIEELGIEDTVQDAAEGSHNSPDTAAGSDVQYAFASNPTLMGWAMTGAIDAGERFKNLVICSPTCSSDLARSRLLTGKLINYLELLRDMNASTGQRNVFIFHVSSLDDDGKPFYIYRCLSRRLLDHIKGNEFVFPKIVEKDIPYEHIFRSLIHMLGKKHGSAPLVQAFIVLHGLGAQTGDSLRLLNETLSMRVEQNLSAPLELERITRTKIENTLFQLALTPPLMASTRNWTVLHLDWLDRVKEPEVTD</sequence>
<keyword evidence="2" id="KW-1185">Reference proteome</keyword>
<gene>
    <name evidence="1" type="ORF">K491DRAFT_723773</name>
</gene>
<evidence type="ECO:0000313" key="2">
    <source>
        <dbReference type="Proteomes" id="UP000799324"/>
    </source>
</evidence>
<dbReference type="AlphaFoldDB" id="A0A6A6SGX5"/>
<protein>
    <submittedName>
        <fullName evidence="1">Uncharacterized protein</fullName>
    </submittedName>
</protein>
<dbReference type="EMBL" id="MU004726">
    <property type="protein sequence ID" value="KAF2647036.1"/>
    <property type="molecule type" value="Genomic_DNA"/>
</dbReference>